<dbReference type="Proteomes" id="UP000288943">
    <property type="component" value="Chromosome"/>
</dbReference>
<dbReference type="AlphaFoldDB" id="A0A410WZG3"/>
<evidence type="ECO:0000256" key="1">
    <source>
        <dbReference type="SAM" id="MobiDB-lite"/>
    </source>
</evidence>
<gene>
    <name evidence="2" type="ORF">M5X16_13735</name>
    <name evidence="3" type="ORF">PC41400_20180</name>
</gene>
<dbReference type="KEGG" id="pchi:PC41400_20180"/>
<feature type="compositionally biased region" description="Basic and acidic residues" evidence="1">
    <location>
        <begin position="32"/>
        <end position="67"/>
    </location>
</feature>
<dbReference type="Proteomes" id="UP001527202">
    <property type="component" value="Unassembled WGS sequence"/>
</dbReference>
<reference evidence="2 5" key="2">
    <citation type="submission" date="2022-05" db="EMBL/GenBank/DDBJ databases">
        <title>Genome Sequencing of Bee-Associated Microbes.</title>
        <authorList>
            <person name="Dunlap C."/>
        </authorList>
    </citation>
    <scope>NUCLEOTIDE SEQUENCE [LARGE SCALE GENOMIC DNA]</scope>
    <source>
        <strain evidence="2 5">NRRL B-23120</strain>
    </source>
</reference>
<organism evidence="3 4">
    <name type="scientific">Paenibacillus chitinolyticus</name>
    <dbReference type="NCBI Taxonomy" id="79263"/>
    <lineage>
        <taxon>Bacteria</taxon>
        <taxon>Bacillati</taxon>
        <taxon>Bacillota</taxon>
        <taxon>Bacilli</taxon>
        <taxon>Bacillales</taxon>
        <taxon>Paenibacillaceae</taxon>
        <taxon>Paenibacillus</taxon>
    </lineage>
</organism>
<evidence type="ECO:0000313" key="5">
    <source>
        <dbReference type="Proteomes" id="UP001527202"/>
    </source>
</evidence>
<dbReference type="EMBL" id="CP026520">
    <property type="protein sequence ID" value="QAV19849.1"/>
    <property type="molecule type" value="Genomic_DNA"/>
</dbReference>
<evidence type="ECO:0000313" key="3">
    <source>
        <dbReference type="EMBL" id="QAV19849.1"/>
    </source>
</evidence>
<dbReference type="InterPro" id="IPR024980">
    <property type="entry name" value="DUF3886"/>
</dbReference>
<evidence type="ECO:0000313" key="2">
    <source>
        <dbReference type="EMBL" id="MCY9596836.1"/>
    </source>
</evidence>
<name>A0A410WZG3_9BACL</name>
<dbReference type="GeneID" id="95377113"/>
<dbReference type="Pfam" id="PF13025">
    <property type="entry name" value="DUF3886"/>
    <property type="match status" value="1"/>
</dbReference>
<evidence type="ECO:0000313" key="4">
    <source>
        <dbReference type="Proteomes" id="UP000288943"/>
    </source>
</evidence>
<dbReference type="RefSeq" id="WP_009672917.1">
    <property type="nucleotide sequence ID" value="NZ_CP026520.1"/>
</dbReference>
<sequence>MGKKNRPAPAPRAADTDKPATLKDLLNPQVIEKLKAQSDQMKADEAKRREEEQRKAAEARKAEQKRLDNNFEHLLANSEMDWRKYK</sequence>
<proteinExistence type="predicted"/>
<feature type="region of interest" description="Disordered" evidence="1">
    <location>
        <begin position="1"/>
        <end position="67"/>
    </location>
</feature>
<dbReference type="EMBL" id="JAMDMJ010000015">
    <property type="protein sequence ID" value="MCY9596836.1"/>
    <property type="molecule type" value="Genomic_DNA"/>
</dbReference>
<reference evidence="3 4" key="1">
    <citation type="submission" date="2018-01" db="EMBL/GenBank/DDBJ databases">
        <title>The whole genome sequencing and assembly of Paenibacillus chitinolyticus KCCM 41400 strain.</title>
        <authorList>
            <person name="Kim J.-Y."/>
            <person name="Park M.-K."/>
            <person name="Lee Y.-J."/>
            <person name="Yi H."/>
            <person name="Bahn Y.-S."/>
            <person name="Kim J.F."/>
            <person name="Lee D.-W."/>
        </authorList>
    </citation>
    <scope>NUCLEOTIDE SEQUENCE [LARGE SCALE GENOMIC DNA]</scope>
    <source>
        <strain evidence="3 4">KCCM 41400</strain>
    </source>
</reference>
<keyword evidence="5" id="KW-1185">Reference proteome</keyword>
<protein>
    <submittedName>
        <fullName evidence="3">DUF3886 domain-containing protein</fullName>
    </submittedName>
    <submittedName>
        <fullName evidence="2">YqkE family protein</fullName>
    </submittedName>
</protein>
<accession>A0A410WZG3</accession>